<dbReference type="SUPFAM" id="SSF54001">
    <property type="entry name" value="Cysteine proteinases"/>
    <property type="match status" value="2"/>
</dbReference>
<dbReference type="GO" id="GO:0006508">
    <property type="term" value="P:proteolysis"/>
    <property type="evidence" value="ECO:0007669"/>
    <property type="project" value="InterPro"/>
</dbReference>
<feature type="domain" description="Peptidase C1A papain C-terminal" evidence="2">
    <location>
        <begin position="377"/>
        <end position="610"/>
    </location>
</feature>
<dbReference type="InterPro" id="IPR038765">
    <property type="entry name" value="Papain-like_cys_pep_sf"/>
</dbReference>
<dbReference type="InterPro" id="IPR013128">
    <property type="entry name" value="Peptidase_C1A"/>
</dbReference>
<organism evidence="3 4">
    <name type="scientific">Symbiochloris irregularis</name>
    <dbReference type="NCBI Taxonomy" id="706552"/>
    <lineage>
        <taxon>Eukaryota</taxon>
        <taxon>Viridiplantae</taxon>
        <taxon>Chlorophyta</taxon>
        <taxon>core chlorophytes</taxon>
        <taxon>Trebouxiophyceae</taxon>
        <taxon>Trebouxiales</taxon>
        <taxon>Trebouxiaceae</taxon>
        <taxon>Symbiochloris</taxon>
    </lineage>
</organism>
<name>A0AAW1PJ01_9CHLO</name>
<dbReference type="FunFam" id="3.90.70.10:FF:000117">
    <property type="entry name" value="Probable papain cysteine protease"/>
    <property type="match status" value="2"/>
</dbReference>
<gene>
    <name evidence="3" type="ORF">WJX73_006068</name>
</gene>
<dbReference type="InterPro" id="IPR000668">
    <property type="entry name" value="Peptidase_C1A_C"/>
</dbReference>
<comment type="similarity">
    <text evidence="1">Belongs to the peptidase C1 family.</text>
</comment>
<dbReference type="EMBL" id="JALJOQ010000022">
    <property type="protein sequence ID" value="KAK9808537.1"/>
    <property type="molecule type" value="Genomic_DNA"/>
</dbReference>
<evidence type="ECO:0000259" key="2">
    <source>
        <dbReference type="SMART" id="SM00645"/>
    </source>
</evidence>
<dbReference type="Gene3D" id="3.90.70.10">
    <property type="entry name" value="Cysteine proteinases"/>
    <property type="match status" value="2"/>
</dbReference>
<comment type="caution">
    <text evidence="3">The sequence shown here is derived from an EMBL/GenBank/DDBJ whole genome shotgun (WGS) entry which is preliminary data.</text>
</comment>
<reference evidence="3 4" key="1">
    <citation type="journal article" date="2024" name="Nat. Commun.">
        <title>Phylogenomics reveals the evolutionary origins of lichenization in chlorophyte algae.</title>
        <authorList>
            <person name="Puginier C."/>
            <person name="Libourel C."/>
            <person name="Otte J."/>
            <person name="Skaloud P."/>
            <person name="Haon M."/>
            <person name="Grisel S."/>
            <person name="Petersen M."/>
            <person name="Berrin J.G."/>
            <person name="Delaux P.M."/>
            <person name="Dal Grande F."/>
            <person name="Keller J."/>
        </authorList>
    </citation>
    <scope>NUCLEOTIDE SEQUENCE [LARGE SCALE GENOMIC DNA]</scope>
    <source>
        <strain evidence="3 4">SAG 2036</strain>
    </source>
</reference>
<accession>A0AAW1PJ01</accession>
<dbReference type="SMART" id="SM00645">
    <property type="entry name" value="Pept_C1"/>
    <property type="match status" value="2"/>
</dbReference>
<evidence type="ECO:0000313" key="4">
    <source>
        <dbReference type="Proteomes" id="UP001465755"/>
    </source>
</evidence>
<dbReference type="AlphaFoldDB" id="A0AAW1PJ01"/>
<dbReference type="GO" id="GO:0008234">
    <property type="term" value="F:cysteine-type peptidase activity"/>
    <property type="evidence" value="ECO:0007669"/>
    <property type="project" value="InterPro"/>
</dbReference>
<dbReference type="Pfam" id="PF00112">
    <property type="entry name" value="Peptidase_C1"/>
    <property type="match status" value="2"/>
</dbReference>
<evidence type="ECO:0000256" key="1">
    <source>
        <dbReference type="ARBA" id="ARBA00008455"/>
    </source>
</evidence>
<dbReference type="PROSITE" id="PS00640">
    <property type="entry name" value="THIOL_PROTEASE_ASN"/>
    <property type="match status" value="1"/>
</dbReference>
<protein>
    <recommendedName>
        <fullName evidence="2">Peptidase C1A papain C-terminal domain-containing protein</fullName>
    </recommendedName>
</protein>
<dbReference type="InterPro" id="IPR025661">
    <property type="entry name" value="Pept_asp_AS"/>
</dbReference>
<evidence type="ECO:0000313" key="3">
    <source>
        <dbReference type="EMBL" id="KAK9808537.1"/>
    </source>
</evidence>
<keyword evidence="4" id="KW-1185">Reference proteome</keyword>
<proteinExistence type="inferred from homology"/>
<dbReference type="Proteomes" id="UP001465755">
    <property type="component" value="Unassembled WGS sequence"/>
</dbReference>
<dbReference type="PANTHER" id="PTHR12411">
    <property type="entry name" value="CYSTEINE PROTEASE FAMILY C1-RELATED"/>
    <property type="match status" value="1"/>
</dbReference>
<sequence length="649" mass="71138">MYCPLAESCFKAPLTSLKDLSEGSHTFTACRTPNASFVHGERVLSPRSHKLLSGSDLPQSWFWGNVKGRNFLTANRNQHIPQYCGACWAFAITSMLADRLNIQHNRTFPERLLSPQVLINCHGGGTCHGGNPYAVYEYLAAKGLPDETCQNYEATDGQCLPFGTCENCFPSDGPELQGKRPSKCQAVLNYSRYGVSEYGLLMSGPATDKNGIQVSKVQMLKAEIFKRGPIACGMHVTEAFAAYTGGIYSEDFPIIMPNHEISVVGYGIEDGTEYWIGRNSWGTAWGEDGFFRMAMHGDNLGIEDFCSWGIPTIHQANKTLEAGSSPYHSKGSYTVDSRVKAGTYQRADTPGVVRHTAPIPTAQPSPPPVVLQGIHSLPASYDIRDLHGVNYATMDRNQHIPQYCGSCWAHATTTALADRLNLLSGGRHFPEIDFSVQVLVDCVPMAPDGEHGCEGNDPTLAYAHMVKHGLVHETCSNYQALDKECSAMNLCKSCSWEGCWPLANFTTYHVEAHGRVQGEEAMMAEIAARGPIAAGICVTEEFEAYSGGIFRDETNCTTEMHDVELAGWGEEAGIKYWIIRNSWGTYWGENGWARVVRGQGSLGMELRGDWAVPLMPPAARLPDALQDRTSGLAAYNLHASLPLQSILEQ</sequence>
<feature type="domain" description="Peptidase C1A papain C-terminal" evidence="2">
    <location>
        <begin position="57"/>
        <end position="310"/>
    </location>
</feature>